<accession>A0A1D8TPC7</accession>
<dbReference type="Proteomes" id="UP000177870">
    <property type="component" value="Chromosome"/>
</dbReference>
<reference evidence="2" key="1">
    <citation type="submission" date="2016-10" db="EMBL/GenBank/DDBJ databases">
        <title>Comparative genomics uncovers the prolific and rare metabolic potential of the cyanobacterial genus Moorea.</title>
        <authorList>
            <person name="Leao T."/>
            <person name="Castelao G."/>
            <person name="Korobeynikov A."/>
            <person name="Monroe E.A."/>
            <person name="Podell S."/>
            <person name="Glukhov E."/>
            <person name="Allen E."/>
            <person name="Gerwick W.H."/>
            <person name="Gerwick L."/>
        </authorList>
    </citation>
    <scope>NUCLEOTIDE SEQUENCE [LARGE SCALE GENOMIC DNA]</scope>
    <source>
        <strain evidence="2">PAL-8-15-08-1</strain>
    </source>
</reference>
<dbReference type="OrthoDB" id="9027184at2"/>
<gene>
    <name evidence="1" type="ORF">BJP34_08630</name>
</gene>
<organism evidence="1 2">
    <name type="scientific">Moorena producens PAL-8-15-08-1</name>
    <dbReference type="NCBI Taxonomy" id="1458985"/>
    <lineage>
        <taxon>Bacteria</taxon>
        <taxon>Bacillati</taxon>
        <taxon>Cyanobacteriota</taxon>
        <taxon>Cyanophyceae</taxon>
        <taxon>Coleofasciculales</taxon>
        <taxon>Coleofasciculaceae</taxon>
        <taxon>Moorena</taxon>
    </lineage>
</organism>
<dbReference type="RefSeq" id="WP_070391992.1">
    <property type="nucleotide sequence ID" value="NZ_CP017599.1"/>
</dbReference>
<evidence type="ECO:0000313" key="2">
    <source>
        <dbReference type="Proteomes" id="UP000177870"/>
    </source>
</evidence>
<name>A0A1D8TPC7_9CYAN</name>
<evidence type="ECO:0000313" key="1">
    <source>
        <dbReference type="EMBL" id="AOW99509.1"/>
    </source>
</evidence>
<dbReference type="AlphaFoldDB" id="A0A1D8TPC7"/>
<dbReference type="KEGG" id="mpro:BJP34_08630"/>
<proteinExistence type="predicted"/>
<sequence length="337" mass="38599">MPIKLPNLDDRTYDDLVQEALGMIPSYAPKWTNHNPSDPGITVIELFAYLTEMLLYRQNRVTEANMRMFLQLLNGPDWQQTKDLQTEIKEAITQVRDRYRAITCADFVELAREMKPNDADDTVARAHCIPRRNLDSENALVENTLVEPVDQPGHVSIVIIPDSNNRENSPPQPSSRLINEVKNHLEERRLIGTAIHVVMPRYITISIRLTIHLNREADVATTRTNINNALENFFDPLPNPDNPQGWPFGRNVYVSEVYQLLDELEGVDYVEKTNQEDKEQDEVFFPRPDAINNQQRLVKTNGQLSAIEVKPEELVYLDLTASDIDIISPLETLDFNG</sequence>
<dbReference type="EMBL" id="CP017599">
    <property type="protein sequence ID" value="AOW99509.1"/>
    <property type="molecule type" value="Genomic_DNA"/>
</dbReference>
<dbReference type="STRING" id="1458985.BJP34_08630"/>
<protein>
    <submittedName>
        <fullName evidence="1">Uncharacterized protein</fullName>
    </submittedName>
</protein>